<feature type="region of interest" description="Disordered" evidence="1">
    <location>
        <begin position="168"/>
        <end position="205"/>
    </location>
</feature>
<accession>A0A164RV33</accession>
<evidence type="ECO:0000256" key="1">
    <source>
        <dbReference type="SAM" id="MobiDB-lite"/>
    </source>
</evidence>
<evidence type="ECO:0000313" key="3">
    <source>
        <dbReference type="Proteomes" id="UP000076722"/>
    </source>
</evidence>
<sequence>MHCTRLTSSSRNLEVIAIILAAYTAREVNKVISVVRLVLHPSRMLLRLVWATEQVHRSILRFLYQRMFSQMNGANMGMNPMMGGMNPMMGMGAGMGGGMGMGTGMGMGGGAGYMNPMAGMRGGMGMGMAGGGPGMGRGGAAGPGMGMGMGGAGATGGAGGAGAGAGAIGGNIPRGPRGQGPMGGGGPGPQRSNRGGSHFHPYARG</sequence>
<dbReference type="STRING" id="1314777.A0A164RV33"/>
<feature type="compositionally biased region" description="Gly residues" evidence="1">
    <location>
        <begin position="177"/>
        <end position="188"/>
    </location>
</feature>
<name>A0A164RV33_9AGAM</name>
<dbReference type="EMBL" id="KV419418">
    <property type="protein sequence ID" value="KZS90916.1"/>
    <property type="molecule type" value="Genomic_DNA"/>
</dbReference>
<dbReference type="AlphaFoldDB" id="A0A164RV33"/>
<evidence type="ECO:0000313" key="2">
    <source>
        <dbReference type="EMBL" id="KZS90916.1"/>
    </source>
</evidence>
<reference evidence="2 3" key="1">
    <citation type="journal article" date="2016" name="Mol. Biol. Evol.">
        <title>Comparative Genomics of Early-Diverging Mushroom-Forming Fungi Provides Insights into the Origins of Lignocellulose Decay Capabilities.</title>
        <authorList>
            <person name="Nagy L.G."/>
            <person name="Riley R."/>
            <person name="Tritt A."/>
            <person name="Adam C."/>
            <person name="Daum C."/>
            <person name="Floudas D."/>
            <person name="Sun H."/>
            <person name="Yadav J.S."/>
            <person name="Pangilinan J."/>
            <person name="Larsson K.H."/>
            <person name="Matsuura K."/>
            <person name="Barry K."/>
            <person name="Labutti K."/>
            <person name="Kuo R."/>
            <person name="Ohm R.A."/>
            <person name="Bhattacharya S.S."/>
            <person name="Shirouzu T."/>
            <person name="Yoshinaga Y."/>
            <person name="Martin F.M."/>
            <person name="Grigoriev I.V."/>
            <person name="Hibbett D.S."/>
        </authorList>
    </citation>
    <scope>NUCLEOTIDE SEQUENCE [LARGE SCALE GENOMIC DNA]</scope>
    <source>
        <strain evidence="2 3">HHB9708</strain>
    </source>
</reference>
<organism evidence="2 3">
    <name type="scientific">Sistotremastrum niveocremeum HHB9708</name>
    <dbReference type="NCBI Taxonomy" id="1314777"/>
    <lineage>
        <taxon>Eukaryota</taxon>
        <taxon>Fungi</taxon>
        <taxon>Dikarya</taxon>
        <taxon>Basidiomycota</taxon>
        <taxon>Agaricomycotina</taxon>
        <taxon>Agaricomycetes</taxon>
        <taxon>Sistotremastrales</taxon>
        <taxon>Sistotremastraceae</taxon>
        <taxon>Sertulicium</taxon>
        <taxon>Sertulicium niveocremeum</taxon>
    </lineage>
</organism>
<dbReference type="Proteomes" id="UP000076722">
    <property type="component" value="Unassembled WGS sequence"/>
</dbReference>
<proteinExistence type="predicted"/>
<keyword evidence="3" id="KW-1185">Reference proteome</keyword>
<protein>
    <submittedName>
        <fullName evidence="2">Uncharacterized protein</fullName>
    </submittedName>
</protein>
<gene>
    <name evidence="2" type="ORF">SISNIDRAFT_172896</name>
</gene>